<keyword evidence="2" id="KW-0732">Signal</keyword>
<protein>
    <recommendedName>
        <fullName evidence="4">Fibrous sheath-interacting protein 1</fullName>
    </recommendedName>
</protein>
<gene>
    <name evidence="3" type="ORF">CDEB00056_LOCUS5434</name>
</gene>
<dbReference type="AlphaFoldDB" id="A0A6S8SYI1"/>
<evidence type="ECO:0000313" key="3">
    <source>
        <dbReference type="EMBL" id="CAE0460593.1"/>
    </source>
</evidence>
<dbReference type="EMBL" id="HBIO01007286">
    <property type="protein sequence ID" value="CAE0460593.1"/>
    <property type="molecule type" value="Transcribed_RNA"/>
</dbReference>
<feature type="signal peptide" evidence="2">
    <location>
        <begin position="1"/>
        <end position="17"/>
    </location>
</feature>
<feature type="region of interest" description="Disordered" evidence="1">
    <location>
        <begin position="265"/>
        <end position="288"/>
    </location>
</feature>
<proteinExistence type="predicted"/>
<reference evidence="3" key="1">
    <citation type="submission" date="2021-01" db="EMBL/GenBank/DDBJ databases">
        <authorList>
            <person name="Corre E."/>
            <person name="Pelletier E."/>
            <person name="Niang G."/>
            <person name="Scheremetjew M."/>
            <person name="Finn R."/>
            <person name="Kale V."/>
            <person name="Holt S."/>
            <person name="Cochrane G."/>
            <person name="Meng A."/>
            <person name="Brown T."/>
            <person name="Cohen L."/>
        </authorList>
    </citation>
    <scope>NUCLEOTIDE SEQUENCE</scope>
    <source>
        <strain evidence="3">MM31A-1</strain>
    </source>
</reference>
<organism evidence="3">
    <name type="scientific">Chaetoceros debilis</name>
    <dbReference type="NCBI Taxonomy" id="122233"/>
    <lineage>
        <taxon>Eukaryota</taxon>
        <taxon>Sar</taxon>
        <taxon>Stramenopiles</taxon>
        <taxon>Ochrophyta</taxon>
        <taxon>Bacillariophyta</taxon>
        <taxon>Coscinodiscophyceae</taxon>
        <taxon>Chaetocerotophycidae</taxon>
        <taxon>Chaetocerotales</taxon>
        <taxon>Chaetocerotaceae</taxon>
        <taxon>Chaetoceros</taxon>
    </lineage>
</organism>
<evidence type="ECO:0000256" key="2">
    <source>
        <dbReference type="SAM" id="SignalP"/>
    </source>
</evidence>
<evidence type="ECO:0008006" key="4">
    <source>
        <dbReference type="Google" id="ProtNLM"/>
    </source>
</evidence>
<name>A0A6S8SYI1_9STRA</name>
<evidence type="ECO:0000256" key="1">
    <source>
        <dbReference type="SAM" id="MobiDB-lite"/>
    </source>
</evidence>
<sequence>MHFLNFAIVAFLSTASSFTICPNHVLRGTSPLANRHFLENRLQSEPGFGNENIIDDGTTKLDQMAIYQQQLQVWQQQMAAFAQFNVANPEAASQMSMPLPPTPPNFAQPAAGESITPTTVNPKDFIPRGSGNKDAYDITNPADVYLAQLKRDSAVRSEARKKGDMETANKPFEDFGVKAIGDILSEELIASRREQLAQNGGEFETSRDEMIIPYAEEEDTRNNNYTGISYRQKLMEKKKLKAIDQEVASEPGVAEVAPVVVPEPTLESLEAERAPSPNLGPNTEEEETPNFALPVKTDAEMPPISAPSMEDSEETRRSIRNLMGLILKQRGGPGFGAGRLKEAEATRLENNASEITALLKLETGIDTTPSPTTVEKNQARLDLPVPKLDREPSSVIGAIACVQAAATMYLDADAVSQDDLIVTVRDALASALDTLDDEIKNRSADNVAPQQHPPPSKPVFATTMEFPDTFQVAKKSEIEPEITSIDVKYTQSEATLGGAASSVDSNSAALQDVYETLKSVSGDQKFGLGNVSSDDASNIKDALIEMRGLLMDELDSGIPSK</sequence>
<feature type="chain" id="PRO_5030159460" description="Fibrous sheath-interacting protein 1" evidence="2">
    <location>
        <begin position="18"/>
        <end position="561"/>
    </location>
</feature>
<accession>A0A6S8SYI1</accession>